<dbReference type="GO" id="GO:0050583">
    <property type="term" value="F:hydrogen dehydrogenase (NADP+) activity"/>
    <property type="evidence" value="ECO:0007669"/>
    <property type="project" value="UniProtKB-EC"/>
</dbReference>
<keyword evidence="1" id="KW-0004">4Fe-4S</keyword>
<dbReference type="Pfam" id="PF10589">
    <property type="entry name" value="NADH_4Fe-4S"/>
    <property type="match status" value="1"/>
</dbReference>
<dbReference type="PANTHER" id="PTHR43687">
    <property type="entry name" value="ADENYLYLSULFATE REDUCTASE, BETA SUBUNIT"/>
    <property type="match status" value="1"/>
</dbReference>
<keyword evidence="4" id="KW-0411">Iron-sulfur</keyword>
<keyword evidence="2" id="KW-0479">Metal-binding</keyword>
<evidence type="ECO:0000256" key="3">
    <source>
        <dbReference type="ARBA" id="ARBA00023004"/>
    </source>
</evidence>
<dbReference type="PROSITE" id="PS51379">
    <property type="entry name" value="4FE4S_FER_2"/>
    <property type="match status" value="2"/>
</dbReference>
<dbReference type="GO" id="GO:0051539">
    <property type="term" value="F:4 iron, 4 sulfur cluster binding"/>
    <property type="evidence" value="ECO:0007669"/>
    <property type="project" value="UniProtKB-KW"/>
</dbReference>
<keyword evidence="6" id="KW-0560">Oxidoreductase</keyword>
<dbReference type="PROSITE" id="PS00198">
    <property type="entry name" value="4FE4S_FER_1"/>
    <property type="match status" value="1"/>
</dbReference>
<feature type="domain" description="4Fe-4S ferredoxin-type" evidence="5">
    <location>
        <begin position="41"/>
        <end position="70"/>
    </location>
</feature>
<protein>
    <submittedName>
        <fullName evidence="6">NADP-reducing hydrogenase subunit HndC</fullName>
        <ecNumber evidence="6">1.12.1.3</ecNumber>
    </submittedName>
</protein>
<evidence type="ECO:0000256" key="2">
    <source>
        <dbReference type="ARBA" id="ARBA00022723"/>
    </source>
</evidence>
<dbReference type="InterPro" id="IPR019575">
    <property type="entry name" value="Nuop51_4Fe4S-bd"/>
</dbReference>
<dbReference type="InterPro" id="IPR037207">
    <property type="entry name" value="Nuop51_4Fe4S-bd_sf"/>
</dbReference>
<evidence type="ECO:0000256" key="4">
    <source>
        <dbReference type="ARBA" id="ARBA00023014"/>
    </source>
</evidence>
<dbReference type="EMBL" id="VSSQ01078457">
    <property type="protein sequence ID" value="MPN28237.1"/>
    <property type="molecule type" value="Genomic_DNA"/>
</dbReference>
<evidence type="ECO:0000259" key="5">
    <source>
        <dbReference type="PROSITE" id="PS51379"/>
    </source>
</evidence>
<dbReference type="Gene3D" id="1.20.1440.230">
    <property type="entry name" value="NADH-ubiquinone oxidoreductase 51kDa subunit, iron-sulphur binding domain"/>
    <property type="match status" value="1"/>
</dbReference>
<dbReference type="GO" id="GO:0046872">
    <property type="term" value="F:metal ion binding"/>
    <property type="evidence" value="ECO:0007669"/>
    <property type="project" value="UniProtKB-KW"/>
</dbReference>
<dbReference type="Pfam" id="PF00037">
    <property type="entry name" value="Fer4"/>
    <property type="match status" value="2"/>
</dbReference>
<feature type="domain" description="4Fe-4S ferredoxin-type" evidence="5">
    <location>
        <begin position="71"/>
        <end position="98"/>
    </location>
</feature>
<dbReference type="EC" id="1.12.1.3" evidence="6"/>
<dbReference type="InterPro" id="IPR050572">
    <property type="entry name" value="Fe-S_Ferredoxin"/>
</dbReference>
<dbReference type="PANTHER" id="PTHR43687:SF1">
    <property type="entry name" value="FERREDOXIN III"/>
    <property type="match status" value="1"/>
</dbReference>
<dbReference type="Gene3D" id="3.30.70.20">
    <property type="match status" value="1"/>
</dbReference>
<comment type="caution">
    <text evidence="6">The sequence shown here is derived from an EMBL/GenBank/DDBJ whole genome shotgun (WGS) entry which is preliminary data.</text>
</comment>
<name>A0A645GMZ0_9ZZZZ</name>
<evidence type="ECO:0000313" key="6">
    <source>
        <dbReference type="EMBL" id="MPN28237.1"/>
    </source>
</evidence>
<keyword evidence="3" id="KW-0408">Iron</keyword>
<proteinExistence type="predicted"/>
<dbReference type="AlphaFoldDB" id="A0A645GMZ0"/>
<evidence type="ECO:0000256" key="1">
    <source>
        <dbReference type="ARBA" id="ARBA00022485"/>
    </source>
</evidence>
<accession>A0A645GMZ0</accession>
<gene>
    <name evidence="6" type="primary">hndC_41</name>
    <name evidence="6" type="ORF">SDC9_175678</name>
</gene>
<reference evidence="6" key="1">
    <citation type="submission" date="2019-08" db="EMBL/GenBank/DDBJ databases">
        <authorList>
            <person name="Kucharzyk K."/>
            <person name="Murdoch R.W."/>
            <person name="Higgins S."/>
            <person name="Loffler F."/>
        </authorList>
    </citation>
    <scope>NUCLEOTIDE SEQUENCE</scope>
</reference>
<sequence length="98" mass="11007">MCGLGQTAPNPVLTTLKYFRKEYEDHINKKVCEAKQCKAMITYAIDPNKCIGCDICKKTCPLGAIRGEFRRPHIIDPYICSRCGSCKAVCRVKAIEVH</sequence>
<organism evidence="6">
    <name type="scientific">bioreactor metagenome</name>
    <dbReference type="NCBI Taxonomy" id="1076179"/>
    <lineage>
        <taxon>unclassified sequences</taxon>
        <taxon>metagenomes</taxon>
        <taxon>ecological metagenomes</taxon>
    </lineage>
</organism>
<dbReference type="InterPro" id="IPR017896">
    <property type="entry name" value="4Fe4S_Fe-S-bd"/>
</dbReference>
<dbReference type="SUPFAM" id="SSF54862">
    <property type="entry name" value="4Fe-4S ferredoxins"/>
    <property type="match status" value="1"/>
</dbReference>
<dbReference type="InterPro" id="IPR017900">
    <property type="entry name" value="4Fe4S_Fe_S_CS"/>
</dbReference>